<evidence type="ECO:0000259" key="7">
    <source>
        <dbReference type="Pfam" id="PF08281"/>
    </source>
</evidence>
<name>A0A6N8EXI4_PAEMA</name>
<keyword evidence="3" id="KW-0731">Sigma factor</keyword>
<keyword evidence="4" id="KW-0238">DNA-binding</keyword>
<evidence type="ECO:0000313" key="9">
    <source>
        <dbReference type="Proteomes" id="UP000442469"/>
    </source>
</evidence>
<dbReference type="Proteomes" id="UP000442469">
    <property type="component" value="Unassembled WGS sequence"/>
</dbReference>
<dbReference type="AlphaFoldDB" id="A0A6N8EXI4"/>
<gene>
    <name evidence="8" type="ORF">GNQ08_19325</name>
</gene>
<dbReference type="Pfam" id="PF08281">
    <property type="entry name" value="Sigma70_r4_2"/>
    <property type="match status" value="1"/>
</dbReference>
<feature type="domain" description="RNA polymerase sigma-70 region 2" evidence="6">
    <location>
        <begin position="21"/>
        <end position="91"/>
    </location>
</feature>
<organism evidence="8 9">
    <name type="scientific">Paenibacillus macerans</name>
    <name type="common">Bacillus macerans</name>
    <dbReference type="NCBI Taxonomy" id="44252"/>
    <lineage>
        <taxon>Bacteria</taxon>
        <taxon>Bacillati</taxon>
        <taxon>Bacillota</taxon>
        <taxon>Bacilli</taxon>
        <taxon>Bacillales</taxon>
        <taxon>Paenibacillaceae</taxon>
        <taxon>Paenibacillus</taxon>
    </lineage>
</organism>
<dbReference type="SUPFAM" id="SSF88946">
    <property type="entry name" value="Sigma2 domain of RNA polymerase sigma factors"/>
    <property type="match status" value="1"/>
</dbReference>
<evidence type="ECO:0000256" key="2">
    <source>
        <dbReference type="ARBA" id="ARBA00023015"/>
    </source>
</evidence>
<reference evidence="8 9" key="1">
    <citation type="submission" date="2019-11" db="EMBL/GenBank/DDBJ databases">
        <title>Draft genome sequences of five Paenibacillus species of dairy origin.</title>
        <authorList>
            <person name="Olajide A.M."/>
            <person name="Chen S."/>
            <person name="Lapointe G."/>
        </authorList>
    </citation>
    <scope>NUCLEOTIDE SEQUENCE [LARGE SCALE GENOMIC DNA]</scope>
    <source>
        <strain evidence="8 9">3CT49</strain>
    </source>
</reference>
<dbReference type="Gene3D" id="1.10.1740.10">
    <property type="match status" value="1"/>
</dbReference>
<dbReference type="PANTHER" id="PTHR43133:SF8">
    <property type="entry name" value="RNA POLYMERASE SIGMA FACTOR HI_1459-RELATED"/>
    <property type="match status" value="1"/>
</dbReference>
<evidence type="ECO:0000256" key="3">
    <source>
        <dbReference type="ARBA" id="ARBA00023082"/>
    </source>
</evidence>
<dbReference type="GO" id="GO:0006352">
    <property type="term" value="P:DNA-templated transcription initiation"/>
    <property type="evidence" value="ECO:0007669"/>
    <property type="project" value="InterPro"/>
</dbReference>
<keyword evidence="2" id="KW-0805">Transcription regulation</keyword>
<dbReference type="NCBIfam" id="TIGR02937">
    <property type="entry name" value="sigma70-ECF"/>
    <property type="match status" value="1"/>
</dbReference>
<dbReference type="InterPro" id="IPR013324">
    <property type="entry name" value="RNA_pol_sigma_r3/r4-like"/>
</dbReference>
<dbReference type="InterPro" id="IPR013325">
    <property type="entry name" value="RNA_pol_sigma_r2"/>
</dbReference>
<dbReference type="GO" id="GO:0016987">
    <property type="term" value="F:sigma factor activity"/>
    <property type="evidence" value="ECO:0007669"/>
    <property type="project" value="UniProtKB-KW"/>
</dbReference>
<dbReference type="InterPro" id="IPR036388">
    <property type="entry name" value="WH-like_DNA-bd_sf"/>
</dbReference>
<dbReference type="RefSeq" id="WP_196427532.1">
    <property type="nucleotide sequence ID" value="NZ_WNZZ01000016.1"/>
</dbReference>
<dbReference type="InterPro" id="IPR014284">
    <property type="entry name" value="RNA_pol_sigma-70_dom"/>
</dbReference>
<keyword evidence="5" id="KW-0804">Transcription</keyword>
<dbReference type="SUPFAM" id="SSF88659">
    <property type="entry name" value="Sigma3 and sigma4 domains of RNA polymerase sigma factors"/>
    <property type="match status" value="1"/>
</dbReference>
<dbReference type="CDD" id="cd06171">
    <property type="entry name" value="Sigma70_r4"/>
    <property type="match status" value="1"/>
</dbReference>
<dbReference type="Pfam" id="PF04542">
    <property type="entry name" value="Sigma70_r2"/>
    <property type="match status" value="1"/>
</dbReference>
<comment type="caution">
    <text evidence="8">The sequence shown here is derived from an EMBL/GenBank/DDBJ whole genome shotgun (WGS) entry which is preliminary data.</text>
</comment>
<comment type="similarity">
    <text evidence="1">Belongs to the sigma-70 factor family. ECF subfamily.</text>
</comment>
<evidence type="ECO:0000259" key="6">
    <source>
        <dbReference type="Pfam" id="PF04542"/>
    </source>
</evidence>
<evidence type="ECO:0000256" key="1">
    <source>
        <dbReference type="ARBA" id="ARBA00010641"/>
    </source>
</evidence>
<feature type="domain" description="RNA polymerase sigma factor 70 region 4 type 2" evidence="7">
    <location>
        <begin position="129"/>
        <end position="176"/>
    </location>
</feature>
<dbReference type="InterPro" id="IPR039425">
    <property type="entry name" value="RNA_pol_sigma-70-like"/>
</dbReference>
<dbReference type="EMBL" id="WNZZ01000016">
    <property type="protein sequence ID" value="MUG24529.1"/>
    <property type="molecule type" value="Genomic_DNA"/>
</dbReference>
<dbReference type="InterPro" id="IPR013249">
    <property type="entry name" value="RNA_pol_sigma70_r4_t2"/>
</dbReference>
<evidence type="ECO:0000313" key="8">
    <source>
        <dbReference type="EMBL" id="MUG24529.1"/>
    </source>
</evidence>
<proteinExistence type="inferred from homology"/>
<evidence type="ECO:0000256" key="5">
    <source>
        <dbReference type="ARBA" id="ARBA00023163"/>
    </source>
</evidence>
<protein>
    <submittedName>
        <fullName evidence="8">Sigma-70 family RNA polymerase sigma factor</fullName>
    </submittedName>
</protein>
<dbReference type="GO" id="GO:0003677">
    <property type="term" value="F:DNA binding"/>
    <property type="evidence" value="ECO:0007669"/>
    <property type="project" value="UniProtKB-KW"/>
</dbReference>
<dbReference type="Gene3D" id="1.10.10.10">
    <property type="entry name" value="Winged helix-like DNA-binding domain superfamily/Winged helix DNA-binding domain"/>
    <property type="match status" value="1"/>
</dbReference>
<accession>A0A6N8EXI4</accession>
<evidence type="ECO:0000256" key="4">
    <source>
        <dbReference type="ARBA" id="ARBA00023125"/>
    </source>
</evidence>
<dbReference type="InterPro" id="IPR007627">
    <property type="entry name" value="RNA_pol_sigma70_r2"/>
</dbReference>
<sequence length="191" mass="22670">MSLIFLAIVEDENDKEYITNLYLKYYPLMKKRAYSITGDFGIVDDLIQDAYLKLIPKIPLLRSLDCYKRTSYIVYTLKHVCLDYIRKKARRSKRSFSGLTDDIADHIPDLQAATEENFLHEEKMKTFEQTLFQLSEKDRNLLYFKYIMELSDQEVSEIMDIPAQHVRMYIARARQRAFRKLSQGAEISCRR</sequence>
<dbReference type="PANTHER" id="PTHR43133">
    <property type="entry name" value="RNA POLYMERASE ECF-TYPE SIGMA FACTO"/>
    <property type="match status" value="1"/>
</dbReference>